<evidence type="ECO:0000256" key="3">
    <source>
        <dbReference type="ARBA" id="ARBA00022448"/>
    </source>
</evidence>
<dbReference type="NCBIfam" id="TIGR00835">
    <property type="entry name" value="agcS"/>
    <property type="match status" value="1"/>
</dbReference>
<sequence length="532" mass="56537">MSSPILDTQVALRLTRPGAPLTHRRDIESGNTPVDALNSVLDSIAAVIWGPFVLIPLLLGTGIYMTVRLGGLQFLRTGSALHLGLIRRSDKGASGDVSQYRALATALAATVGTGNIAGVATAIALGGPGAIFWMWVSGIFGMALKYSESFLAVRFRQVDAKGGRNGGPQYYLQKGIRGPLGFVLAWAFTIFTIFASFGIGNMVQGNSIAETMTANFSIPTWATGLVLAALTFVVLIGGVQSISRAAAGIVPFMIVFFIAAQLWILLVHIGDVPAAFATIFMDAFTGSAAAGGFTGAAVIAAIQFGLARGLFSNESGMGSAAIAAGAAQTSHPVRQGLVSMTQTFIDTIILVTMTALVIVVTDAYTFIDDAGDALTGVNLTSAAFSEGLPGEWGGWIVAISLIMFASTTLWGWSYYGERAIERAVGTRAITPFRLVWVVMAYVGCTIPLATVWTLADIMNGLMVIPNLIGILILSNLVARETKSYLKFDPKLRASQEEIDRAFVNDPGYQSWRTAEQEMDTRAIEVRARLKQR</sequence>
<feature type="transmembrane region" description="Helical" evidence="9">
    <location>
        <begin position="344"/>
        <end position="367"/>
    </location>
</feature>
<evidence type="ECO:0000313" key="11">
    <source>
        <dbReference type="Proteomes" id="UP000668403"/>
    </source>
</evidence>
<keyword evidence="11" id="KW-1185">Reference proteome</keyword>
<evidence type="ECO:0000256" key="8">
    <source>
        <dbReference type="ARBA" id="ARBA00023136"/>
    </source>
</evidence>
<dbReference type="Gene3D" id="1.20.1740.10">
    <property type="entry name" value="Amino acid/polyamine transporter I"/>
    <property type="match status" value="1"/>
</dbReference>
<evidence type="ECO:0000256" key="4">
    <source>
        <dbReference type="ARBA" id="ARBA00022475"/>
    </source>
</evidence>
<dbReference type="PANTHER" id="PTHR30330:SF3">
    <property type="entry name" value="TRANSCRIPTIONAL REGULATOR, LRP FAMILY"/>
    <property type="match status" value="1"/>
</dbReference>
<evidence type="ECO:0000256" key="1">
    <source>
        <dbReference type="ARBA" id="ARBA00004651"/>
    </source>
</evidence>
<comment type="caution">
    <text evidence="10">The sequence shown here is derived from an EMBL/GenBank/DDBJ whole genome shotgun (WGS) entry which is preliminary data.</text>
</comment>
<gene>
    <name evidence="10" type="ORF">J4H85_06775</name>
</gene>
<evidence type="ECO:0000256" key="5">
    <source>
        <dbReference type="ARBA" id="ARBA00022692"/>
    </source>
</evidence>
<evidence type="ECO:0000256" key="6">
    <source>
        <dbReference type="ARBA" id="ARBA00022847"/>
    </source>
</evidence>
<dbReference type="PRINTS" id="PR00175">
    <property type="entry name" value="NAALASMPORT"/>
</dbReference>
<dbReference type="GO" id="GO:0005283">
    <property type="term" value="F:amino acid:sodium symporter activity"/>
    <property type="evidence" value="ECO:0007669"/>
    <property type="project" value="InterPro"/>
</dbReference>
<comment type="similarity">
    <text evidence="2 9">Belongs to the alanine or glycine:cation symporter (AGCS) (TC 2.A.25) family.</text>
</comment>
<keyword evidence="4 9" id="KW-1003">Cell membrane</keyword>
<dbReference type="EMBL" id="JAGFBF010000004">
    <property type="protein sequence ID" value="MBO2989698.1"/>
    <property type="molecule type" value="Genomic_DNA"/>
</dbReference>
<dbReference type="PANTHER" id="PTHR30330">
    <property type="entry name" value="AGSS FAMILY TRANSPORTER, SODIUM-ALANINE"/>
    <property type="match status" value="1"/>
</dbReference>
<feature type="transmembrane region" description="Helical" evidence="9">
    <location>
        <begin position="461"/>
        <end position="478"/>
    </location>
</feature>
<feature type="transmembrane region" description="Helical" evidence="9">
    <location>
        <begin position="275"/>
        <end position="302"/>
    </location>
</feature>
<keyword evidence="8 9" id="KW-0472">Membrane</keyword>
<dbReference type="InterPro" id="IPR001463">
    <property type="entry name" value="Na/Ala_symport"/>
</dbReference>
<evidence type="ECO:0000256" key="7">
    <source>
        <dbReference type="ARBA" id="ARBA00022989"/>
    </source>
</evidence>
<feature type="transmembrane region" description="Helical" evidence="9">
    <location>
        <begin position="102"/>
        <end position="124"/>
    </location>
</feature>
<feature type="transmembrane region" description="Helical" evidence="9">
    <location>
        <begin position="180"/>
        <end position="200"/>
    </location>
</feature>
<keyword evidence="6 9" id="KW-0769">Symport</keyword>
<comment type="subcellular location">
    <subcellularLocation>
        <location evidence="1 9">Cell membrane</location>
        <topology evidence="1 9">Multi-pass membrane protein</topology>
    </subcellularLocation>
</comment>
<evidence type="ECO:0000313" key="10">
    <source>
        <dbReference type="EMBL" id="MBO2989698.1"/>
    </source>
</evidence>
<name>A0A939TMQ1_9MICO</name>
<feature type="transmembrane region" description="Helical" evidence="9">
    <location>
        <begin position="44"/>
        <end position="67"/>
    </location>
</feature>
<keyword evidence="3 9" id="KW-0813">Transport</keyword>
<reference evidence="10" key="1">
    <citation type="submission" date="2021-03" db="EMBL/GenBank/DDBJ databases">
        <title>Leucobacter chromiisoli sp. nov., isolated from chromium-containing soil of chemical plant.</title>
        <authorList>
            <person name="Xu Z."/>
        </authorList>
    </citation>
    <scope>NUCLEOTIDE SEQUENCE</scope>
    <source>
        <strain evidence="10">K 70/01</strain>
    </source>
</reference>
<evidence type="ECO:0000256" key="2">
    <source>
        <dbReference type="ARBA" id="ARBA00009261"/>
    </source>
</evidence>
<proteinExistence type="inferred from homology"/>
<dbReference type="Proteomes" id="UP000668403">
    <property type="component" value="Unassembled WGS sequence"/>
</dbReference>
<keyword evidence="5 9" id="KW-0812">Transmembrane</keyword>
<protein>
    <submittedName>
        <fullName evidence="10">Sodium:alanine symporter family protein</fullName>
    </submittedName>
</protein>
<dbReference type="GO" id="GO:0005886">
    <property type="term" value="C:plasma membrane"/>
    <property type="evidence" value="ECO:0007669"/>
    <property type="project" value="UniProtKB-SubCell"/>
</dbReference>
<dbReference type="FunFam" id="1.20.1740.10:FF:000004">
    <property type="entry name" value="Sodium:alanine symporter family protein"/>
    <property type="match status" value="1"/>
</dbReference>
<feature type="transmembrane region" description="Helical" evidence="9">
    <location>
        <begin position="130"/>
        <end position="147"/>
    </location>
</feature>
<feature type="transmembrane region" description="Helical" evidence="9">
    <location>
        <begin position="246"/>
        <end position="269"/>
    </location>
</feature>
<dbReference type="Pfam" id="PF01235">
    <property type="entry name" value="Na_Ala_symp"/>
    <property type="match status" value="1"/>
</dbReference>
<feature type="transmembrane region" description="Helical" evidence="9">
    <location>
        <begin position="434"/>
        <end position="455"/>
    </location>
</feature>
<evidence type="ECO:0000256" key="9">
    <source>
        <dbReference type="RuleBase" id="RU363064"/>
    </source>
</evidence>
<feature type="transmembrane region" description="Helical" evidence="9">
    <location>
        <begin position="392"/>
        <end position="413"/>
    </location>
</feature>
<feature type="transmembrane region" description="Helical" evidence="9">
    <location>
        <begin position="220"/>
        <end position="239"/>
    </location>
</feature>
<dbReference type="AlphaFoldDB" id="A0A939TMQ1"/>
<accession>A0A939TMQ1</accession>
<organism evidence="10 11">
    <name type="scientific">Leucobacter tardus</name>
    <dbReference type="NCBI Taxonomy" id="501483"/>
    <lineage>
        <taxon>Bacteria</taxon>
        <taxon>Bacillati</taxon>
        <taxon>Actinomycetota</taxon>
        <taxon>Actinomycetes</taxon>
        <taxon>Micrococcales</taxon>
        <taxon>Microbacteriaceae</taxon>
        <taxon>Leucobacter</taxon>
    </lineage>
</organism>
<keyword evidence="7 9" id="KW-1133">Transmembrane helix</keyword>